<organism evidence="2 3">
    <name type="scientific">Apiospora rasikravindrae</name>
    <dbReference type="NCBI Taxonomy" id="990691"/>
    <lineage>
        <taxon>Eukaryota</taxon>
        <taxon>Fungi</taxon>
        <taxon>Dikarya</taxon>
        <taxon>Ascomycota</taxon>
        <taxon>Pezizomycotina</taxon>
        <taxon>Sordariomycetes</taxon>
        <taxon>Xylariomycetidae</taxon>
        <taxon>Amphisphaeriales</taxon>
        <taxon>Apiosporaceae</taxon>
        <taxon>Apiospora</taxon>
    </lineage>
</organism>
<dbReference type="Proteomes" id="UP001444661">
    <property type="component" value="Unassembled WGS sequence"/>
</dbReference>
<feature type="compositionally biased region" description="Low complexity" evidence="1">
    <location>
        <begin position="73"/>
        <end position="83"/>
    </location>
</feature>
<proteinExistence type="predicted"/>
<evidence type="ECO:0000256" key="1">
    <source>
        <dbReference type="SAM" id="MobiDB-lite"/>
    </source>
</evidence>
<name>A0ABR1SLM9_9PEZI</name>
<feature type="compositionally biased region" description="Low complexity" evidence="1">
    <location>
        <begin position="49"/>
        <end position="60"/>
    </location>
</feature>
<accession>A0ABR1SLM9</accession>
<evidence type="ECO:0000313" key="3">
    <source>
        <dbReference type="Proteomes" id="UP001444661"/>
    </source>
</evidence>
<evidence type="ECO:0000313" key="2">
    <source>
        <dbReference type="EMBL" id="KAK8035217.1"/>
    </source>
</evidence>
<feature type="compositionally biased region" description="Polar residues" evidence="1">
    <location>
        <begin position="12"/>
        <end position="22"/>
    </location>
</feature>
<feature type="compositionally biased region" description="Low complexity" evidence="1">
    <location>
        <begin position="161"/>
        <end position="178"/>
    </location>
</feature>
<reference evidence="2 3" key="1">
    <citation type="submission" date="2023-01" db="EMBL/GenBank/DDBJ databases">
        <title>Analysis of 21 Apiospora genomes using comparative genomics revels a genus with tremendous synthesis potential of carbohydrate active enzymes and secondary metabolites.</title>
        <authorList>
            <person name="Sorensen T."/>
        </authorList>
    </citation>
    <scope>NUCLEOTIDE SEQUENCE [LARGE SCALE GENOMIC DNA]</scope>
    <source>
        <strain evidence="2 3">CBS 33761</strain>
    </source>
</reference>
<sequence>MDLDSKLCDGTVVTSLPETRNSMRPPPHHQPRRPRRTAANKPASSNGFPSTSNPMSSSSPHCVGRGGVGGAASGANSYSNSNSTWRKPSIPEGRRISTMQQQQPKRMMSKQQYHRQQQQQHERRLGVSQATAAAAAATATADYAASASPVASETTTRASGTSETSSKSDTPSTSATSPPERECDRMQRELPSAMKGLEEMGVHLQSMAQQQRMMVDDTLNQWTRLGNQAVGRV</sequence>
<keyword evidence="3" id="KW-1185">Reference proteome</keyword>
<feature type="region of interest" description="Disordered" evidence="1">
    <location>
        <begin position="1"/>
        <end position="184"/>
    </location>
</feature>
<feature type="compositionally biased region" description="Low complexity" evidence="1">
    <location>
        <begin position="130"/>
        <end position="152"/>
    </location>
</feature>
<protein>
    <submittedName>
        <fullName evidence="2">Uncharacterized protein</fullName>
    </submittedName>
</protein>
<feature type="compositionally biased region" description="Basic residues" evidence="1">
    <location>
        <begin position="26"/>
        <end position="38"/>
    </location>
</feature>
<dbReference type="EMBL" id="JAQQWK010000009">
    <property type="protein sequence ID" value="KAK8035217.1"/>
    <property type="molecule type" value="Genomic_DNA"/>
</dbReference>
<gene>
    <name evidence="2" type="ORF">PG993_010212</name>
</gene>
<comment type="caution">
    <text evidence="2">The sequence shown here is derived from an EMBL/GenBank/DDBJ whole genome shotgun (WGS) entry which is preliminary data.</text>
</comment>